<evidence type="ECO:0000256" key="6">
    <source>
        <dbReference type="ARBA" id="ARBA00023136"/>
    </source>
</evidence>
<reference evidence="9" key="2">
    <citation type="submission" date="2021-04" db="EMBL/GenBank/DDBJ databases">
        <authorList>
            <person name="Gilroy R."/>
        </authorList>
    </citation>
    <scope>NUCLEOTIDE SEQUENCE</scope>
    <source>
        <strain evidence="9">ChiHecec2B26-7398</strain>
    </source>
</reference>
<protein>
    <submittedName>
        <fullName evidence="9">Carbohydrate ABC transporter permease</fullName>
    </submittedName>
</protein>
<organism evidence="9 10">
    <name type="scientific">Candidatus Gemmiger excrementipullorum</name>
    <dbReference type="NCBI Taxonomy" id="2838610"/>
    <lineage>
        <taxon>Bacteria</taxon>
        <taxon>Bacillati</taxon>
        <taxon>Bacillota</taxon>
        <taxon>Clostridia</taxon>
        <taxon>Eubacteriales</taxon>
        <taxon>Gemmiger</taxon>
    </lineage>
</organism>
<comment type="caution">
    <text evidence="9">The sequence shown here is derived from an EMBL/GenBank/DDBJ whole genome shotgun (WGS) entry which is preliminary data.</text>
</comment>
<feature type="transmembrane region" description="Helical" evidence="7">
    <location>
        <begin position="288"/>
        <end position="307"/>
    </location>
</feature>
<dbReference type="PANTHER" id="PTHR43744:SF9">
    <property type="entry name" value="POLYGALACTURONAN_RHAMNOGALACTURONAN TRANSPORT SYSTEM PERMEASE PROTEIN YTCP"/>
    <property type="match status" value="1"/>
</dbReference>
<evidence type="ECO:0000256" key="1">
    <source>
        <dbReference type="ARBA" id="ARBA00004651"/>
    </source>
</evidence>
<dbReference type="Gene3D" id="1.10.3720.10">
    <property type="entry name" value="MetI-like"/>
    <property type="match status" value="1"/>
</dbReference>
<name>A0A9D2BVQ0_9FIRM</name>
<evidence type="ECO:0000259" key="8">
    <source>
        <dbReference type="PROSITE" id="PS50928"/>
    </source>
</evidence>
<feature type="transmembrane region" description="Helical" evidence="7">
    <location>
        <begin position="95"/>
        <end position="122"/>
    </location>
</feature>
<dbReference type="Pfam" id="PF00528">
    <property type="entry name" value="BPD_transp_1"/>
    <property type="match status" value="1"/>
</dbReference>
<evidence type="ECO:0000256" key="4">
    <source>
        <dbReference type="ARBA" id="ARBA00022692"/>
    </source>
</evidence>
<proteinExistence type="inferred from homology"/>
<keyword evidence="3" id="KW-1003">Cell membrane</keyword>
<comment type="subcellular location">
    <subcellularLocation>
        <location evidence="1 7">Cell membrane</location>
        <topology evidence="1 7">Multi-pass membrane protein</topology>
    </subcellularLocation>
</comment>
<dbReference type="GO" id="GO:0055085">
    <property type="term" value="P:transmembrane transport"/>
    <property type="evidence" value="ECO:0007669"/>
    <property type="project" value="InterPro"/>
</dbReference>
<sequence>MSTFSEKRAARRAEKRLEIEEAEAGFKLNKIKPVTNGVFNAMFAVLSFVCIFPFFFVLMLSVSSEQSLRTNGYALIPEEFSLAAYQFLWNEREMIFTSLLVSIVVTVLGTVIGVLLTTMMGYVLSRPQFKLRGFLQWVVFIPMIFTGGMVANYVVIANMLHLNDTIWCLTLPLAVSSWNVTISKTFFRQTIPDSIIESAKIDGASQLTIFSRIVVPISKPVFATVALFLTFGYWNDWLQAALYITKDNLRGLQPLLNQIMGQLQYLANNPSAGLSLQQYKASMPSESVRMAIAAIIVIPIACAYPFFQKYFISGLTVGAVKG</sequence>
<evidence type="ECO:0000256" key="2">
    <source>
        <dbReference type="ARBA" id="ARBA00022448"/>
    </source>
</evidence>
<dbReference type="Proteomes" id="UP000886751">
    <property type="component" value="Unassembled WGS sequence"/>
</dbReference>
<comment type="similarity">
    <text evidence="7">Belongs to the binding-protein-dependent transport system permease family.</text>
</comment>
<feature type="domain" description="ABC transmembrane type-1" evidence="8">
    <location>
        <begin position="99"/>
        <end position="301"/>
    </location>
</feature>
<dbReference type="PROSITE" id="PS50928">
    <property type="entry name" value="ABC_TM1"/>
    <property type="match status" value="1"/>
</dbReference>
<evidence type="ECO:0000313" key="10">
    <source>
        <dbReference type="Proteomes" id="UP000886751"/>
    </source>
</evidence>
<dbReference type="AlphaFoldDB" id="A0A9D2BVQ0"/>
<reference evidence="9" key="1">
    <citation type="journal article" date="2021" name="PeerJ">
        <title>Extensive microbial diversity within the chicken gut microbiome revealed by metagenomics and culture.</title>
        <authorList>
            <person name="Gilroy R."/>
            <person name="Ravi A."/>
            <person name="Getino M."/>
            <person name="Pursley I."/>
            <person name="Horton D.L."/>
            <person name="Alikhan N.F."/>
            <person name="Baker D."/>
            <person name="Gharbi K."/>
            <person name="Hall N."/>
            <person name="Watson M."/>
            <person name="Adriaenssens E.M."/>
            <person name="Foster-Nyarko E."/>
            <person name="Jarju S."/>
            <person name="Secka A."/>
            <person name="Antonio M."/>
            <person name="Oren A."/>
            <person name="Chaudhuri R.R."/>
            <person name="La Ragione R."/>
            <person name="Hildebrand F."/>
            <person name="Pallen M.J."/>
        </authorList>
    </citation>
    <scope>NUCLEOTIDE SEQUENCE</scope>
    <source>
        <strain evidence="9">ChiHecec2B26-7398</strain>
    </source>
</reference>
<gene>
    <name evidence="9" type="ORF">H9846_10365</name>
</gene>
<feature type="transmembrane region" description="Helical" evidence="7">
    <location>
        <begin position="213"/>
        <end position="234"/>
    </location>
</feature>
<evidence type="ECO:0000256" key="5">
    <source>
        <dbReference type="ARBA" id="ARBA00022989"/>
    </source>
</evidence>
<dbReference type="InterPro" id="IPR000515">
    <property type="entry name" value="MetI-like"/>
</dbReference>
<accession>A0A9D2BVQ0</accession>
<evidence type="ECO:0000313" key="9">
    <source>
        <dbReference type="EMBL" id="HIX95841.1"/>
    </source>
</evidence>
<feature type="transmembrane region" description="Helical" evidence="7">
    <location>
        <begin position="38"/>
        <end position="60"/>
    </location>
</feature>
<evidence type="ECO:0000256" key="7">
    <source>
        <dbReference type="RuleBase" id="RU363032"/>
    </source>
</evidence>
<evidence type="ECO:0000256" key="3">
    <source>
        <dbReference type="ARBA" id="ARBA00022475"/>
    </source>
</evidence>
<dbReference type="CDD" id="cd06261">
    <property type="entry name" value="TM_PBP2"/>
    <property type="match status" value="1"/>
</dbReference>
<keyword evidence="4 7" id="KW-0812">Transmembrane</keyword>
<feature type="transmembrane region" description="Helical" evidence="7">
    <location>
        <begin position="134"/>
        <end position="156"/>
    </location>
</feature>
<dbReference type="GO" id="GO:0005886">
    <property type="term" value="C:plasma membrane"/>
    <property type="evidence" value="ECO:0007669"/>
    <property type="project" value="UniProtKB-SubCell"/>
</dbReference>
<dbReference type="InterPro" id="IPR035906">
    <property type="entry name" value="MetI-like_sf"/>
</dbReference>
<keyword evidence="5 7" id="KW-1133">Transmembrane helix</keyword>
<dbReference type="SUPFAM" id="SSF161098">
    <property type="entry name" value="MetI-like"/>
    <property type="match status" value="1"/>
</dbReference>
<dbReference type="EMBL" id="DXEI01000156">
    <property type="protein sequence ID" value="HIX95841.1"/>
    <property type="molecule type" value="Genomic_DNA"/>
</dbReference>
<keyword evidence="6 7" id="KW-0472">Membrane</keyword>
<keyword evidence="2 7" id="KW-0813">Transport</keyword>
<dbReference type="PANTHER" id="PTHR43744">
    <property type="entry name" value="ABC TRANSPORTER PERMEASE PROTEIN MG189-RELATED-RELATED"/>
    <property type="match status" value="1"/>
</dbReference>